<sequence>MNCSDAAVAAGVQHTPSYDCRCCCARCCSYQRTLPQQVMPKYNGEKLEDSHNFKSWQHSLKQFLEFERLWEHVQDGTPAPEPATGSVDEFDHEAHRRYANWKVKVKDYKAKSIVRKSLAHEWMAIKAGLETETAHTMFNNLVRDYHEKAEVNKYSVYQSWHELQWDGTYFDDFSIKWRRAVTTCRNMGIAISNEVEVLTFVSMVANCRNSHFEDWARQKIIHGRGQETPDIFNVMGDLRFRWKDLLDVRRRREEVKKNCGVCGMIGHTPSCCWHLEPDLRPKKFRQNKKLARAYKERMEMSLEDEEKKER</sequence>
<organism evidence="1 2">
    <name type="scientific">Phyllosticta citricarpa</name>
    <dbReference type="NCBI Taxonomy" id="55181"/>
    <lineage>
        <taxon>Eukaryota</taxon>
        <taxon>Fungi</taxon>
        <taxon>Dikarya</taxon>
        <taxon>Ascomycota</taxon>
        <taxon>Pezizomycotina</taxon>
        <taxon>Dothideomycetes</taxon>
        <taxon>Dothideomycetes incertae sedis</taxon>
        <taxon>Botryosphaeriales</taxon>
        <taxon>Phyllostictaceae</taxon>
        <taxon>Phyllosticta</taxon>
    </lineage>
</organism>
<proteinExistence type="predicted"/>
<reference evidence="1 2" key="1">
    <citation type="submission" date="2024-04" db="EMBL/GenBank/DDBJ databases">
        <title>Phyllosticta paracitricarpa is synonymous to the EU quarantine fungus P. citricarpa based on phylogenomic analyses.</title>
        <authorList>
            <consortium name="Lawrence Berkeley National Laboratory"/>
            <person name="Van Ingen-Buijs V.A."/>
            <person name="Van Westerhoven A.C."/>
            <person name="Haridas S."/>
            <person name="Skiadas P."/>
            <person name="Martin F."/>
            <person name="Groenewald J.Z."/>
            <person name="Crous P.W."/>
            <person name="Seidl M.F."/>
        </authorList>
    </citation>
    <scope>NUCLEOTIDE SEQUENCE [LARGE SCALE GENOMIC DNA]</scope>
    <source>
        <strain evidence="1 2">CBS 122670</strain>
    </source>
</reference>
<name>A0ABR1MNA5_9PEZI</name>
<accession>A0ABR1MNA5</accession>
<evidence type="ECO:0008006" key="3">
    <source>
        <dbReference type="Google" id="ProtNLM"/>
    </source>
</evidence>
<protein>
    <recommendedName>
        <fullName evidence="3">DUF4219 domain-containing protein</fullName>
    </recommendedName>
</protein>
<comment type="caution">
    <text evidence="1">The sequence shown here is derived from an EMBL/GenBank/DDBJ whole genome shotgun (WGS) entry which is preliminary data.</text>
</comment>
<keyword evidence="2" id="KW-1185">Reference proteome</keyword>
<dbReference type="EMBL" id="JBBPDW010000003">
    <property type="protein sequence ID" value="KAK7554488.1"/>
    <property type="molecule type" value="Genomic_DNA"/>
</dbReference>
<gene>
    <name evidence="1" type="ORF">IWX46DRAFT_588740</name>
</gene>
<dbReference type="Proteomes" id="UP001365128">
    <property type="component" value="Unassembled WGS sequence"/>
</dbReference>
<evidence type="ECO:0000313" key="1">
    <source>
        <dbReference type="EMBL" id="KAK7554488.1"/>
    </source>
</evidence>
<evidence type="ECO:0000313" key="2">
    <source>
        <dbReference type="Proteomes" id="UP001365128"/>
    </source>
</evidence>